<sequence length="118" mass="13002">MAYVAYGTRETPQKGQLRGEVYKHTSDDLIVGNPYVLTGSSYMEYGVKASLTGKTENIAALCQKLGYKNGNYSGYADASKYNSYFNPRNGMFEVGEFTTLRVRAILCSNNKIDVLGGE</sequence>
<name>A0A162GD56_BDEBC</name>
<evidence type="ECO:0000313" key="1">
    <source>
        <dbReference type="EMBL" id="KYG67852.1"/>
    </source>
</evidence>
<comment type="caution">
    <text evidence="1">The sequence shown here is derived from an EMBL/GenBank/DDBJ whole genome shotgun (WGS) entry which is preliminary data.</text>
</comment>
<reference evidence="1 2" key="1">
    <citation type="submission" date="2016-03" db="EMBL/GenBank/DDBJ databases">
        <authorList>
            <person name="Ploux O."/>
        </authorList>
    </citation>
    <scope>NUCLEOTIDE SEQUENCE [LARGE SCALE GENOMIC DNA]</scope>
    <source>
        <strain evidence="1 2">EC13</strain>
    </source>
</reference>
<proteinExistence type="predicted"/>
<dbReference type="RefSeq" id="WP_063204556.1">
    <property type="nucleotide sequence ID" value="NZ_LUKD01000001.1"/>
</dbReference>
<accession>A0A162GD56</accession>
<organism evidence="1 2">
    <name type="scientific">Bdellovibrio bacteriovorus</name>
    <dbReference type="NCBI Taxonomy" id="959"/>
    <lineage>
        <taxon>Bacteria</taxon>
        <taxon>Pseudomonadati</taxon>
        <taxon>Bdellovibrionota</taxon>
        <taxon>Bdellovibrionia</taxon>
        <taxon>Bdellovibrionales</taxon>
        <taxon>Pseudobdellovibrionaceae</taxon>
        <taxon>Bdellovibrio</taxon>
    </lineage>
</organism>
<gene>
    <name evidence="1" type="ORF">AZI87_00800</name>
</gene>
<dbReference type="EMBL" id="LUKD01000001">
    <property type="protein sequence ID" value="KYG67852.1"/>
    <property type="molecule type" value="Genomic_DNA"/>
</dbReference>
<protein>
    <submittedName>
        <fullName evidence="1">Uncharacterized protein</fullName>
    </submittedName>
</protein>
<evidence type="ECO:0000313" key="2">
    <source>
        <dbReference type="Proteomes" id="UP000075799"/>
    </source>
</evidence>
<dbReference type="Proteomes" id="UP000075799">
    <property type="component" value="Unassembled WGS sequence"/>
</dbReference>
<dbReference type="AlphaFoldDB" id="A0A162GD56"/>